<dbReference type="PANTHER" id="PTHR37767:SF1">
    <property type="entry name" value="HYDROXYPROLINE-RICH GLYCOPROTEIN FAMILY PROTEIN"/>
    <property type="match status" value="1"/>
</dbReference>
<reference evidence="2" key="1">
    <citation type="submission" date="2022-04" db="EMBL/GenBank/DDBJ databases">
        <title>Carnegiea gigantea Genome sequencing and assembly v2.</title>
        <authorList>
            <person name="Copetti D."/>
            <person name="Sanderson M.J."/>
            <person name="Burquez A."/>
            <person name="Wojciechowski M.F."/>
        </authorList>
    </citation>
    <scope>NUCLEOTIDE SEQUENCE</scope>
    <source>
        <strain evidence="2">SGP5-SGP5p</strain>
        <tissue evidence="2">Aerial part</tissue>
    </source>
</reference>
<proteinExistence type="predicted"/>
<protein>
    <submittedName>
        <fullName evidence="2">Uncharacterized protein</fullName>
    </submittedName>
</protein>
<feature type="region of interest" description="Disordered" evidence="1">
    <location>
        <begin position="63"/>
        <end position="98"/>
    </location>
</feature>
<sequence>MEHKENQKKESEKRIKQQIMVPFSWEEKPGEPRKDLKPKLEKVTSAPLPAKYVPSVPFRWEEKPGTPLRSFARESTESEVQERMPENKRLPLPPAYFTKYENKSDGESSYSYDYDDPDWMSELDFEALCIHADGLKDTPTSQDGSRSSGSYATGNTSSKDTAFMEYLFPDKTHNHEEHDRHFRGSPILAEDMTLGGDCQLSAVTRRHPTLGELIMLSRRRSYRRKTVQRKKQTQRKDSTKNEVHGCFNLSASGGVIPKLFAKNLLTLKLRQHSMEFHD</sequence>
<feature type="compositionally biased region" description="Basic and acidic residues" evidence="1">
    <location>
        <begin position="25"/>
        <end position="35"/>
    </location>
</feature>
<dbReference type="PANTHER" id="PTHR37767">
    <property type="entry name" value="HYDROXYPROLINE-RICH GLYCOPROTEIN FAMILY PROTEIN"/>
    <property type="match status" value="1"/>
</dbReference>
<dbReference type="EMBL" id="JAKOGI010000028">
    <property type="protein sequence ID" value="KAJ8448651.1"/>
    <property type="molecule type" value="Genomic_DNA"/>
</dbReference>
<evidence type="ECO:0000256" key="1">
    <source>
        <dbReference type="SAM" id="MobiDB-lite"/>
    </source>
</evidence>
<evidence type="ECO:0000313" key="3">
    <source>
        <dbReference type="Proteomes" id="UP001153076"/>
    </source>
</evidence>
<keyword evidence="3" id="KW-1185">Reference proteome</keyword>
<feature type="compositionally biased region" description="Basic and acidic residues" evidence="1">
    <location>
        <begin position="71"/>
        <end position="89"/>
    </location>
</feature>
<feature type="compositionally biased region" description="Polar residues" evidence="1">
    <location>
        <begin position="138"/>
        <end position="156"/>
    </location>
</feature>
<dbReference type="OrthoDB" id="1938864at2759"/>
<feature type="region of interest" description="Disordered" evidence="1">
    <location>
        <begin position="1"/>
        <end position="35"/>
    </location>
</feature>
<dbReference type="AlphaFoldDB" id="A0A9Q1QP61"/>
<gene>
    <name evidence="2" type="ORF">Cgig2_010538</name>
</gene>
<comment type="caution">
    <text evidence="2">The sequence shown here is derived from an EMBL/GenBank/DDBJ whole genome shotgun (WGS) entry which is preliminary data.</text>
</comment>
<accession>A0A9Q1QP61</accession>
<feature type="compositionally biased region" description="Basic and acidic residues" evidence="1">
    <location>
        <begin position="1"/>
        <end position="15"/>
    </location>
</feature>
<organism evidence="2 3">
    <name type="scientific">Carnegiea gigantea</name>
    <dbReference type="NCBI Taxonomy" id="171969"/>
    <lineage>
        <taxon>Eukaryota</taxon>
        <taxon>Viridiplantae</taxon>
        <taxon>Streptophyta</taxon>
        <taxon>Embryophyta</taxon>
        <taxon>Tracheophyta</taxon>
        <taxon>Spermatophyta</taxon>
        <taxon>Magnoliopsida</taxon>
        <taxon>eudicotyledons</taxon>
        <taxon>Gunneridae</taxon>
        <taxon>Pentapetalae</taxon>
        <taxon>Caryophyllales</taxon>
        <taxon>Cactineae</taxon>
        <taxon>Cactaceae</taxon>
        <taxon>Cactoideae</taxon>
        <taxon>Echinocereeae</taxon>
        <taxon>Carnegiea</taxon>
    </lineage>
</organism>
<evidence type="ECO:0000313" key="2">
    <source>
        <dbReference type="EMBL" id="KAJ8448651.1"/>
    </source>
</evidence>
<feature type="region of interest" description="Disordered" evidence="1">
    <location>
        <begin position="137"/>
        <end position="156"/>
    </location>
</feature>
<dbReference type="Proteomes" id="UP001153076">
    <property type="component" value="Unassembled WGS sequence"/>
</dbReference>
<name>A0A9Q1QP61_9CARY</name>